<dbReference type="PROSITE" id="PS51186">
    <property type="entry name" value="GNAT"/>
    <property type="match status" value="1"/>
</dbReference>
<protein>
    <submittedName>
        <fullName evidence="4">GNAT family N-acetyltransferase</fullName>
    </submittedName>
</protein>
<dbReference type="PANTHER" id="PTHR43877">
    <property type="entry name" value="AMINOALKYLPHOSPHONATE N-ACETYLTRANSFERASE-RELATED-RELATED"/>
    <property type="match status" value="1"/>
</dbReference>
<keyword evidence="2" id="KW-0012">Acyltransferase</keyword>
<evidence type="ECO:0000259" key="3">
    <source>
        <dbReference type="PROSITE" id="PS51186"/>
    </source>
</evidence>
<sequence>MFKIKLDDLSGKEIFALIQEHLEDMKATSPPESKHAFDLDGLKDSSVKFWTIWDGKELAGCGAFKILDSEHAEIKSMRTSNQYQNKGVASKLLVHIIEQAKLFGLKKLSLETGSMDYFIPAHGLYKKHGFSFCGPFSNYIADPNSKFMSLDLVG</sequence>
<dbReference type="InterPro" id="IPR000182">
    <property type="entry name" value="GNAT_dom"/>
</dbReference>
<evidence type="ECO:0000256" key="1">
    <source>
        <dbReference type="ARBA" id="ARBA00022679"/>
    </source>
</evidence>
<evidence type="ECO:0000313" key="5">
    <source>
        <dbReference type="Proteomes" id="UP001266357"/>
    </source>
</evidence>
<keyword evidence="1" id="KW-0808">Transferase</keyword>
<dbReference type="CDD" id="cd04301">
    <property type="entry name" value="NAT_SF"/>
    <property type="match status" value="1"/>
</dbReference>
<evidence type="ECO:0000256" key="2">
    <source>
        <dbReference type="ARBA" id="ARBA00023315"/>
    </source>
</evidence>
<dbReference type="RefSeq" id="WP_311578062.1">
    <property type="nucleotide sequence ID" value="NZ_JAVRIF010000002.1"/>
</dbReference>
<comment type="caution">
    <text evidence="4">The sequence shown here is derived from an EMBL/GenBank/DDBJ whole genome shotgun (WGS) entry which is preliminary data.</text>
</comment>
<dbReference type="Pfam" id="PF00583">
    <property type="entry name" value="Acetyltransf_1"/>
    <property type="match status" value="1"/>
</dbReference>
<name>A0ABU2ZYA9_9GAMM</name>
<dbReference type="InterPro" id="IPR016181">
    <property type="entry name" value="Acyl_CoA_acyltransferase"/>
</dbReference>
<dbReference type="EMBL" id="JAVRIF010000002">
    <property type="protein sequence ID" value="MDT0602907.1"/>
    <property type="molecule type" value="Genomic_DNA"/>
</dbReference>
<evidence type="ECO:0000313" key="4">
    <source>
        <dbReference type="EMBL" id="MDT0602907.1"/>
    </source>
</evidence>
<reference evidence="4 5" key="1">
    <citation type="submission" date="2023-09" db="EMBL/GenBank/DDBJ databases">
        <authorList>
            <person name="Rey-Velasco X."/>
        </authorList>
    </citation>
    <scope>NUCLEOTIDE SEQUENCE [LARGE SCALE GENOMIC DNA]</scope>
    <source>
        <strain evidence="4 5">W431</strain>
    </source>
</reference>
<proteinExistence type="predicted"/>
<dbReference type="Gene3D" id="3.40.630.30">
    <property type="match status" value="1"/>
</dbReference>
<dbReference type="PANTHER" id="PTHR43877:SF5">
    <property type="entry name" value="BLL8307 PROTEIN"/>
    <property type="match status" value="1"/>
</dbReference>
<accession>A0ABU2ZYA9</accession>
<organism evidence="4 5">
    <name type="scientific">Thalassotalea castellviae</name>
    <dbReference type="NCBI Taxonomy" id="3075612"/>
    <lineage>
        <taxon>Bacteria</taxon>
        <taxon>Pseudomonadati</taxon>
        <taxon>Pseudomonadota</taxon>
        <taxon>Gammaproteobacteria</taxon>
        <taxon>Alteromonadales</taxon>
        <taxon>Colwelliaceae</taxon>
        <taxon>Thalassotalea</taxon>
    </lineage>
</organism>
<dbReference type="SUPFAM" id="SSF55729">
    <property type="entry name" value="Acyl-CoA N-acyltransferases (Nat)"/>
    <property type="match status" value="1"/>
</dbReference>
<gene>
    <name evidence="4" type="ORF">RM573_04820</name>
</gene>
<dbReference type="InterPro" id="IPR050832">
    <property type="entry name" value="Bact_Acetyltransf"/>
</dbReference>
<feature type="domain" description="N-acetyltransferase" evidence="3">
    <location>
        <begin position="4"/>
        <end position="153"/>
    </location>
</feature>
<dbReference type="Proteomes" id="UP001266357">
    <property type="component" value="Unassembled WGS sequence"/>
</dbReference>
<keyword evidence="5" id="KW-1185">Reference proteome</keyword>